<keyword evidence="2" id="KW-0472">Membrane</keyword>
<reference evidence="3 4" key="1">
    <citation type="submission" date="2017-04" db="EMBL/GenBank/DDBJ databases">
        <authorList>
            <person name="Afonso C.L."/>
            <person name="Miller P.J."/>
            <person name="Scott M.A."/>
            <person name="Spackman E."/>
            <person name="Goraichik I."/>
            <person name="Dimitrov K.M."/>
            <person name="Suarez D.L."/>
            <person name="Swayne D.E."/>
        </authorList>
    </citation>
    <scope>NUCLEOTIDE SEQUENCE [LARGE SCALE GENOMIC DNA]</scope>
    <source>
        <strain evidence="3 4">CGMCC 1.10972</strain>
    </source>
</reference>
<feature type="region of interest" description="Disordered" evidence="1">
    <location>
        <begin position="34"/>
        <end position="54"/>
    </location>
</feature>
<dbReference type="EMBL" id="FWXR01000002">
    <property type="protein sequence ID" value="SMC40851.1"/>
    <property type="molecule type" value="Genomic_DNA"/>
</dbReference>
<evidence type="ECO:0000313" key="3">
    <source>
        <dbReference type="EMBL" id="SMC40851.1"/>
    </source>
</evidence>
<evidence type="ECO:0008006" key="5">
    <source>
        <dbReference type="Google" id="ProtNLM"/>
    </source>
</evidence>
<evidence type="ECO:0000256" key="1">
    <source>
        <dbReference type="SAM" id="MobiDB-lite"/>
    </source>
</evidence>
<keyword evidence="2" id="KW-1133">Transmembrane helix</keyword>
<dbReference type="Proteomes" id="UP000192656">
    <property type="component" value="Unassembled WGS sequence"/>
</dbReference>
<keyword evidence="2" id="KW-0812">Transmembrane</keyword>
<protein>
    <recommendedName>
        <fullName evidence="5">Heme exporter protein D</fullName>
    </recommendedName>
</protein>
<sequence>MDHWYGLIELGILVLIMAIAWYTQIYKGPLAVEKRERRRREKREAEHRSGERKG</sequence>
<proteinExistence type="predicted"/>
<evidence type="ECO:0000313" key="4">
    <source>
        <dbReference type="Proteomes" id="UP000192656"/>
    </source>
</evidence>
<name>A0A1W1YYF0_9HYPH</name>
<evidence type="ECO:0000256" key="2">
    <source>
        <dbReference type="SAM" id="Phobius"/>
    </source>
</evidence>
<accession>A0A1W1YYF0</accession>
<organism evidence="3 4">
    <name type="scientific">Fulvimarina manganoxydans</name>
    <dbReference type="NCBI Taxonomy" id="937218"/>
    <lineage>
        <taxon>Bacteria</taxon>
        <taxon>Pseudomonadati</taxon>
        <taxon>Pseudomonadota</taxon>
        <taxon>Alphaproteobacteria</taxon>
        <taxon>Hyphomicrobiales</taxon>
        <taxon>Aurantimonadaceae</taxon>
        <taxon>Fulvimarina</taxon>
    </lineage>
</organism>
<feature type="transmembrane region" description="Helical" evidence="2">
    <location>
        <begin position="12"/>
        <end position="32"/>
    </location>
</feature>
<feature type="compositionally biased region" description="Basic and acidic residues" evidence="1">
    <location>
        <begin position="42"/>
        <end position="54"/>
    </location>
</feature>
<gene>
    <name evidence="3" type="ORF">SAMN06297251_10262</name>
</gene>
<dbReference type="AlphaFoldDB" id="A0A1W1YYF0"/>
<keyword evidence="4" id="KW-1185">Reference proteome</keyword>